<feature type="domain" description="DUF1638" evidence="1">
    <location>
        <begin position="30"/>
        <end position="214"/>
    </location>
</feature>
<dbReference type="OrthoDB" id="9787351at2"/>
<keyword evidence="3" id="KW-1185">Reference proteome</keyword>
<dbReference type="AlphaFoldDB" id="A0A286RK05"/>
<dbReference type="Proteomes" id="UP000215086">
    <property type="component" value="Chromosome"/>
</dbReference>
<dbReference type="EMBL" id="CP018477">
    <property type="protein sequence ID" value="ASV76305.1"/>
    <property type="molecule type" value="Genomic_DNA"/>
</dbReference>
<reference evidence="2 3" key="1">
    <citation type="journal article" name="Front. Microbiol.">
        <title>Sugar Metabolism of the First Thermophilic Planctomycete Thermogutta terrifontis: Comparative Genomic and Transcriptomic Approaches.</title>
        <authorList>
            <person name="Elcheninov A.G."/>
            <person name="Menzel P."/>
            <person name="Gudbergsdottir S.R."/>
            <person name="Slesarev A.I."/>
            <person name="Kadnikov V.V."/>
            <person name="Krogh A."/>
            <person name="Bonch-Osmolovskaya E.A."/>
            <person name="Peng X."/>
            <person name="Kublanov I.V."/>
        </authorList>
    </citation>
    <scope>NUCLEOTIDE SEQUENCE [LARGE SCALE GENOMIC DNA]</scope>
    <source>
        <strain evidence="2 3">R1</strain>
    </source>
</reference>
<dbReference type="RefSeq" id="WP_095416125.1">
    <property type="nucleotide sequence ID" value="NZ_CP018477.1"/>
</dbReference>
<evidence type="ECO:0000313" key="2">
    <source>
        <dbReference type="EMBL" id="ASV76305.1"/>
    </source>
</evidence>
<dbReference type="InterPro" id="IPR012437">
    <property type="entry name" value="DUF1638"/>
</dbReference>
<name>A0A286RK05_9BACT</name>
<gene>
    <name evidence="2" type="ORF">THTE_3704</name>
</gene>
<dbReference type="KEGG" id="ttf:THTE_3704"/>
<dbReference type="Pfam" id="PF07796">
    <property type="entry name" value="DUF1638"/>
    <property type="match status" value="1"/>
</dbReference>
<proteinExistence type="predicted"/>
<accession>A0A286RK05</accession>
<sequence>MRLIVVACEIFYRELCLAVAQSPNTVDLLFLPKGLHDVGAQRMSARLAEAVQSVDTSRYEAICLGYGLCNNGIIGLTARDIPLVIPRAHDCITLFLGSHQRYLEYFHANPGVYFQTPGWIERGEDLSQHGPDSIVRKMGVLDSYEEWVAKYGEENARYLLQQLGNLAKNYGKIAYIRTHTGCDAIFENIARRKAEERGWQFEVLDGDLRLIRALVDGQWNEQEFLIVPPGCRVAPSFDDQIIQLEMVNTPAVDV</sequence>
<evidence type="ECO:0000313" key="3">
    <source>
        <dbReference type="Proteomes" id="UP000215086"/>
    </source>
</evidence>
<evidence type="ECO:0000259" key="1">
    <source>
        <dbReference type="Pfam" id="PF07796"/>
    </source>
</evidence>
<organism evidence="2 3">
    <name type="scientific">Thermogutta terrifontis</name>
    <dbReference type="NCBI Taxonomy" id="1331910"/>
    <lineage>
        <taxon>Bacteria</taxon>
        <taxon>Pseudomonadati</taxon>
        <taxon>Planctomycetota</taxon>
        <taxon>Planctomycetia</taxon>
        <taxon>Pirellulales</taxon>
        <taxon>Thermoguttaceae</taxon>
        <taxon>Thermogutta</taxon>
    </lineage>
</organism>
<protein>
    <recommendedName>
        <fullName evidence="1">DUF1638 domain-containing protein</fullName>
    </recommendedName>
</protein>